<dbReference type="Proteomes" id="UP000749559">
    <property type="component" value="Unassembled WGS sequence"/>
</dbReference>
<comment type="subcellular location">
    <subcellularLocation>
        <location evidence="1">Cell membrane</location>
        <topology evidence="1">Multi-pass membrane protein</topology>
    </subcellularLocation>
</comment>
<dbReference type="InterPro" id="IPR002668">
    <property type="entry name" value="CNT_N_dom"/>
</dbReference>
<evidence type="ECO:0000256" key="5">
    <source>
        <dbReference type="ARBA" id="ARBA00022989"/>
    </source>
</evidence>
<evidence type="ECO:0000259" key="10">
    <source>
        <dbReference type="Pfam" id="PF07662"/>
    </source>
</evidence>
<keyword evidence="5 8" id="KW-1133">Transmembrane helix</keyword>
<evidence type="ECO:0000256" key="4">
    <source>
        <dbReference type="ARBA" id="ARBA00022692"/>
    </source>
</evidence>
<evidence type="ECO:0000256" key="6">
    <source>
        <dbReference type="ARBA" id="ARBA00023136"/>
    </source>
</evidence>
<feature type="transmembrane region" description="Helical" evidence="8">
    <location>
        <begin position="617"/>
        <end position="638"/>
    </location>
</feature>
<dbReference type="AlphaFoldDB" id="A0A8S4NWT2"/>
<keyword evidence="3" id="KW-1003">Cell membrane</keyword>
<protein>
    <recommendedName>
        <fullName evidence="14">Sodium/nucleoside cotransporter</fullName>
    </recommendedName>
</protein>
<keyword evidence="6 8" id="KW-0472">Membrane</keyword>
<feature type="transmembrane region" description="Helical" evidence="8">
    <location>
        <begin position="166"/>
        <end position="185"/>
    </location>
</feature>
<evidence type="ECO:0000256" key="8">
    <source>
        <dbReference type="SAM" id="Phobius"/>
    </source>
</evidence>
<dbReference type="PANTHER" id="PTHR10590">
    <property type="entry name" value="SODIUM/NUCLEOSIDE COTRANSPORTER"/>
    <property type="match status" value="1"/>
</dbReference>
<organism evidence="12 13">
    <name type="scientific">Owenia fusiformis</name>
    <name type="common">Polychaete worm</name>
    <dbReference type="NCBI Taxonomy" id="6347"/>
    <lineage>
        <taxon>Eukaryota</taxon>
        <taxon>Metazoa</taxon>
        <taxon>Spiralia</taxon>
        <taxon>Lophotrochozoa</taxon>
        <taxon>Annelida</taxon>
        <taxon>Polychaeta</taxon>
        <taxon>Sedentaria</taxon>
        <taxon>Canalipalpata</taxon>
        <taxon>Sabellida</taxon>
        <taxon>Oweniida</taxon>
        <taxon>Oweniidae</taxon>
        <taxon>Owenia</taxon>
    </lineage>
</organism>
<keyword evidence="4 8" id="KW-0812">Transmembrane</keyword>
<dbReference type="Pfam" id="PF07662">
    <property type="entry name" value="Nucleos_tra2_C"/>
    <property type="match status" value="1"/>
</dbReference>
<evidence type="ECO:0000313" key="12">
    <source>
        <dbReference type="EMBL" id="CAH1785453.1"/>
    </source>
</evidence>
<name>A0A8S4NWT2_OWEFU</name>
<proteinExistence type="inferred from homology"/>
<feature type="transmembrane region" description="Helical" evidence="8">
    <location>
        <begin position="115"/>
        <end position="137"/>
    </location>
</feature>
<dbReference type="EMBL" id="CAIIXF020000006">
    <property type="protein sequence ID" value="CAH1785453.1"/>
    <property type="molecule type" value="Genomic_DNA"/>
</dbReference>
<evidence type="ECO:0000256" key="3">
    <source>
        <dbReference type="ARBA" id="ARBA00022475"/>
    </source>
</evidence>
<feature type="transmembrane region" description="Helical" evidence="8">
    <location>
        <begin position="191"/>
        <end position="213"/>
    </location>
</feature>
<dbReference type="InterPro" id="IPR011657">
    <property type="entry name" value="CNT_C_dom"/>
</dbReference>
<evidence type="ECO:0000256" key="7">
    <source>
        <dbReference type="SAM" id="MobiDB-lite"/>
    </source>
</evidence>
<dbReference type="Pfam" id="PF01773">
    <property type="entry name" value="Nucleos_tra2_N"/>
    <property type="match status" value="1"/>
</dbReference>
<reference evidence="12" key="1">
    <citation type="submission" date="2022-03" db="EMBL/GenBank/DDBJ databases">
        <authorList>
            <person name="Martin C."/>
        </authorList>
    </citation>
    <scope>NUCLEOTIDE SEQUENCE</scope>
</reference>
<evidence type="ECO:0008006" key="14">
    <source>
        <dbReference type="Google" id="ProtNLM"/>
    </source>
</evidence>
<dbReference type="OrthoDB" id="6075923at2759"/>
<feature type="domain" description="Concentrative nucleoside transporter N-terminal" evidence="9">
    <location>
        <begin position="261"/>
        <end position="317"/>
    </location>
</feature>
<evidence type="ECO:0000313" key="13">
    <source>
        <dbReference type="Proteomes" id="UP000749559"/>
    </source>
</evidence>
<sequence length="663" mass="72772">MDNAGFDSRSRNGSVGQSSDDIRLEMNRVPSVDQTLSDKDKRNLPPYLSDKSTLNLATERRRSSKYEILVGNVQLVVHGFFTGDKKRTRVLLWICAAVFAVAWVVYLGFANAHNIQTAIPLDIITGFVIFCIAYYLVKKYFGKAIYKKCFKPLGAAIDRYWKVLKWILLALVLTSLGLILYFIVGKDRPKNLISVAGTVVIVLFCFVTSTNPAKDFPCYKNFRNELILWLLEDNELFMKAYISLNQPYDSSVGTVNSIPTNKVKWRPVLWGLSIQLIFGLLVLRWEPGYEAFSWMSNQIKVFLEYAAVGSEFVFGELYQNHPFVFEAIPQAIFFSACISILYHVGIVQQVILKLGWLMEITLGTTAVESLNATANIFISSVEAAVIIKDFLPRLTYSELHAVLCGGFATVAGVVMAIYISYGAPPEHVLSAAIMSAPAALALAKLSVPETEESRTKSGGIELEKPASRNVMEAASNGAVATITLIGHVCVNLIAFLGLLSFVNAILNYIGLAVGCNGLSFPFICSYVLRPLAFILGVSWEDSGVVAELMGTKIFINEFIAYFTMNEYYLAGKISDRSRAIATYVLCGFGSFGDIGINVGVFGAFAPTRRSELSGMGLRALVMGNLAGFLTACIAGMLYQGDELYVGGLTEAIRDNRTICGVNA</sequence>
<dbReference type="GO" id="GO:0005886">
    <property type="term" value="C:plasma membrane"/>
    <property type="evidence" value="ECO:0007669"/>
    <property type="project" value="UniProtKB-SubCell"/>
</dbReference>
<feature type="transmembrane region" description="Helical" evidence="8">
    <location>
        <begin position="90"/>
        <end position="109"/>
    </location>
</feature>
<feature type="domain" description="Concentrative nucleoside transporter C-terminal" evidence="10">
    <location>
        <begin position="427"/>
        <end position="635"/>
    </location>
</feature>
<feature type="transmembrane region" description="Helical" evidence="8">
    <location>
        <begin position="399"/>
        <end position="421"/>
    </location>
</feature>
<dbReference type="Pfam" id="PF07670">
    <property type="entry name" value="Gate"/>
    <property type="match status" value="1"/>
</dbReference>
<evidence type="ECO:0000259" key="9">
    <source>
        <dbReference type="Pfam" id="PF01773"/>
    </source>
</evidence>
<evidence type="ECO:0000256" key="1">
    <source>
        <dbReference type="ARBA" id="ARBA00004651"/>
    </source>
</evidence>
<feature type="domain" description="Nucleoside transporter/FeoB GTPase Gate" evidence="11">
    <location>
        <begin position="325"/>
        <end position="423"/>
    </location>
</feature>
<dbReference type="InterPro" id="IPR008276">
    <property type="entry name" value="C_nuclsd_transpt"/>
</dbReference>
<gene>
    <name evidence="12" type="ORF">OFUS_LOCUS11503</name>
</gene>
<feature type="region of interest" description="Disordered" evidence="7">
    <location>
        <begin position="1"/>
        <end position="20"/>
    </location>
</feature>
<comment type="similarity">
    <text evidence="2">Belongs to the concentrative nucleoside transporter (CNT) (TC 2.A.41) family.</text>
</comment>
<feature type="transmembrane region" description="Helical" evidence="8">
    <location>
        <begin position="505"/>
        <end position="528"/>
    </location>
</feature>
<comment type="caution">
    <text evidence="12">The sequence shown here is derived from an EMBL/GenBank/DDBJ whole genome shotgun (WGS) entry which is preliminary data.</text>
</comment>
<accession>A0A8S4NWT2</accession>
<feature type="transmembrane region" description="Helical" evidence="8">
    <location>
        <begin position="331"/>
        <end position="352"/>
    </location>
</feature>
<evidence type="ECO:0000259" key="11">
    <source>
        <dbReference type="Pfam" id="PF07670"/>
    </source>
</evidence>
<keyword evidence="13" id="KW-1185">Reference proteome</keyword>
<dbReference type="PANTHER" id="PTHR10590:SF4">
    <property type="entry name" value="SOLUTE CARRIER FAMILY 28 MEMBER 3"/>
    <property type="match status" value="1"/>
</dbReference>
<dbReference type="InterPro" id="IPR011642">
    <property type="entry name" value="Gate_dom"/>
</dbReference>
<feature type="transmembrane region" description="Helical" evidence="8">
    <location>
        <begin position="580"/>
        <end position="605"/>
    </location>
</feature>
<evidence type="ECO:0000256" key="2">
    <source>
        <dbReference type="ARBA" id="ARBA00009033"/>
    </source>
</evidence>
<feature type="transmembrane region" description="Helical" evidence="8">
    <location>
        <begin position="478"/>
        <end position="499"/>
    </location>
</feature>
<dbReference type="GO" id="GO:0005415">
    <property type="term" value="F:nucleoside:sodium symporter activity"/>
    <property type="evidence" value="ECO:0007669"/>
    <property type="project" value="TreeGrafter"/>
</dbReference>
<feature type="transmembrane region" description="Helical" evidence="8">
    <location>
        <begin position="268"/>
        <end position="285"/>
    </location>
</feature>